<keyword evidence="3" id="KW-1185">Reference proteome</keyword>
<name>A0A0D1KXY0_9MYCO</name>
<evidence type="ECO:0000256" key="1">
    <source>
        <dbReference type="SAM" id="MobiDB-lite"/>
    </source>
</evidence>
<comment type="caution">
    <text evidence="2">The sequence shown here is derived from an EMBL/GenBank/DDBJ whole genome shotgun (WGS) entry which is preliminary data.</text>
</comment>
<organism evidence="2 3">
    <name type="scientific">Mycolicibacterium llatzerense</name>
    <dbReference type="NCBI Taxonomy" id="280871"/>
    <lineage>
        <taxon>Bacteria</taxon>
        <taxon>Bacillati</taxon>
        <taxon>Actinomycetota</taxon>
        <taxon>Actinomycetes</taxon>
        <taxon>Mycobacteriales</taxon>
        <taxon>Mycobacteriaceae</taxon>
        <taxon>Mycolicibacterium</taxon>
    </lineage>
</organism>
<dbReference type="Proteomes" id="UP000032221">
    <property type="component" value="Unassembled WGS sequence"/>
</dbReference>
<dbReference type="AlphaFoldDB" id="A0A0D1KXY0"/>
<sequence length="95" mass="9377">MDAIHADVPQVESSSGGWSSIVPSQEGIHPVPTPGLDALSGAVSGAVAAWPAVHEEFVAGRVSAAGKFVAANGGTIANISTAEATNTAQIDGIEV</sequence>
<evidence type="ECO:0008006" key="4">
    <source>
        <dbReference type="Google" id="ProtNLM"/>
    </source>
</evidence>
<dbReference type="PATRIC" id="fig|280871.6.peg.6017"/>
<dbReference type="STRING" id="280871.TL10_28985"/>
<evidence type="ECO:0000313" key="3">
    <source>
        <dbReference type="Proteomes" id="UP000032221"/>
    </source>
</evidence>
<accession>A0A0D1KXY0</accession>
<dbReference type="EMBL" id="JXST01000078">
    <property type="protein sequence ID" value="KIU13605.1"/>
    <property type="molecule type" value="Genomic_DNA"/>
</dbReference>
<protein>
    <recommendedName>
        <fullName evidence="4">PE domain-containing protein</fullName>
    </recommendedName>
</protein>
<reference evidence="2 3" key="1">
    <citation type="submission" date="2015-01" db="EMBL/GenBank/DDBJ databases">
        <title>Genome sequence of Mycobacterium llatzerense and Mycobacterium immunogenum recovered from brain abscess.</title>
        <authorList>
            <person name="Greninger A.L."/>
            <person name="Langelier C."/>
            <person name="Cunningham G."/>
            <person name="Chiu C.Y."/>
            <person name="Miller S."/>
        </authorList>
    </citation>
    <scope>NUCLEOTIDE SEQUENCE [LARGE SCALE GENOMIC DNA]</scope>
    <source>
        <strain evidence="2 3">CLUC14</strain>
    </source>
</reference>
<evidence type="ECO:0000313" key="2">
    <source>
        <dbReference type="EMBL" id="KIU13605.1"/>
    </source>
</evidence>
<gene>
    <name evidence="2" type="ORF">TL10_28985</name>
</gene>
<feature type="region of interest" description="Disordered" evidence="1">
    <location>
        <begin position="1"/>
        <end position="26"/>
    </location>
</feature>
<proteinExistence type="predicted"/>
<dbReference type="RefSeq" id="WP_043988375.1">
    <property type="nucleotide sequence ID" value="NZ_JXST01000078.1"/>
</dbReference>